<feature type="repeat" description="TPR" evidence="8">
    <location>
        <begin position="143"/>
        <end position="176"/>
    </location>
</feature>
<accession>A0A2Y9TWK8</accession>
<evidence type="ECO:0000259" key="9">
    <source>
        <dbReference type="Pfam" id="PF13844"/>
    </source>
</evidence>
<evidence type="ECO:0000256" key="4">
    <source>
        <dbReference type="ARBA" id="ARBA00022676"/>
    </source>
</evidence>
<evidence type="ECO:0000313" key="10">
    <source>
        <dbReference type="EMBL" id="AWH87930.1"/>
    </source>
</evidence>
<dbReference type="EC" id="2.4.1.255" evidence="3"/>
<evidence type="ECO:0000256" key="2">
    <source>
        <dbReference type="ARBA" id="ARBA00005386"/>
    </source>
</evidence>
<dbReference type="SUPFAM" id="SSF48452">
    <property type="entry name" value="TPR-like"/>
    <property type="match status" value="1"/>
</dbReference>
<comment type="similarity">
    <text evidence="2">Belongs to the glycosyltransferase 41 family. O-GlcNAc transferase subfamily.</text>
</comment>
<evidence type="ECO:0000256" key="8">
    <source>
        <dbReference type="PROSITE-ProRule" id="PRU00339"/>
    </source>
</evidence>
<gene>
    <name evidence="10" type="ORF">HYN51_04780</name>
</gene>
<comment type="pathway">
    <text evidence="1">Protein modification; protein glycosylation.</text>
</comment>
<evidence type="ECO:0000256" key="5">
    <source>
        <dbReference type="ARBA" id="ARBA00022679"/>
    </source>
</evidence>
<dbReference type="InterPro" id="IPR011990">
    <property type="entry name" value="TPR-like_helical_dom_sf"/>
</dbReference>
<keyword evidence="11" id="KW-1185">Reference proteome</keyword>
<feature type="domain" description="O-GlcNAc transferase C-terminal" evidence="9">
    <location>
        <begin position="285"/>
        <end position="445"/>
    </location>
</feature>
<dbReference type="PANTHER" id="PTHR44998:SF1">
    <property type="entry name" value="UDP-N-ACETYLGLUCOSAMINE--PEPTIDE N-ACETYLGLUCOSAMINYLTRANSFERASE 110 KDA SUBUNIT"/>
    <property type="match status" value="1"/>
</dbReference>
<keyword evidence="5" id="KW-0808">Transferase</keyword>
<sequence length="663" mass="74602">MKSNPQILNQKYQEALALYNKGEYLKAEGILRQLVQRAPRFVDAVHLLGVVYYLLNRHTEAESLVRKAIVIKPTSECYFNLGLIYRELNKDAEAETAFLNAIKLDPRHAKAANNLGNIELGKKNYVKAEHYYDVAIASAPKYALAYKNLGLVLRDTNQEEKAKQILQKAIQFDPNLAESYSILAGMHEKDGEFQSAIDMFKKIGNYCSAQRAARRGAIWDGLEELDKAALQSLTDSREYNFFEPWSLLNIPGLTPIQHRDIGHMFAQFKLKSALQRTPVPLAPTLPADNVLRIGYLSSDFYNHATMHLLSGILEKHNTDNFFIRLYSYSPHKNDTYTERLAALNIEIIDLSNMSDSAAAKTIAQDNLHLLVDLKGFTQNTRLEIATLRPAPVIVSWLGYPGSLGEPRLADYIIGDPVVTPVEHAEHFSETLALMPHCYQPNDDRKKIAPRPSRADQNLPEEAFVFCSFNQIMKYTPETFALWCKLLHNVPNSVLWLLSSSSVPMDNLRAEAVKNGIDPQRLIFANSLPLEQHLGRLQLADLALDTYPVGSHTTASDALWAGVPLVTRLGSLFASRVAASLLTAVGLPELVTETNEDYYQLALSLANDLARIQQLKDKLAASKTTSPLFNTEQFTRDLERLYRAIWQQHCEENAERNPIVLQSE</sequence>
<dbReference type="Pfam" id="PF13181">
    <property type="entry name" value="TPR_8"/>
    <property type="match status" value="1"/>
</dbReference>
<keyword evidence="4" id="KW-0328">Glycosyltransferase</keyword>
<feature type="repeat" description="TPR" evidence="8">
    <location>
        <begin position="75"/>
        <end position="108"/>
    </location>
</feature>
<dbReference type="RefSeq" id="WP_108900005.1">
    <property type="nucleotide sequence ID" value="NZ_CP029185.2"/>
</dbReference>
<evidence type="ECO:0000256" key="7">
    <source>
        <dbReference type="ARBA" id="ARBA00022803"/>
    </source>
</evidence>
<evidence type="ECO:0000313" key="11">
    <source>
        <dbReference type="Proteomes" id="UP000244908"/>
    </source>
</evidence>
<dbReference type="Gene3D" id="3.40.50.11380">
    <property type="match status" value="1"/>
</dbReference>
<dbReference type="SMART" id="SM00028">
    <property type="entry name" value="TPR"/>
    <property type="match status" value="6"/>
</dbReference>
<dbReference type="Gene3D" id="3.40.50.2000">
    <property type="entry name" value="Glycogen Phosphorylase B"/>
    <property type="match status" value="1"/>
</dbReference>
<evidence type="ECO:0000256" key="1">
    <source>
        <dbReference type="ARBA" id="ARBA00004922"/>
    </source>
</evidence>
<dbReference type="Proteomes" id="UP000244908">
    <property type="component" value="Chromosome"/>
</dbReference>
<dbReference type="KEGG" id="lpv:HYN51_04780"/>
<dbReference type="Pfam" id="PF13844">
    <property type="entry name" value="Glyco_transf_41"/>
    <property type="match status" value="2"/>
</dbReference>
<keyword evidence="6" id="KW-0677">Repeat</keyword>
<dbReference type="InterPro" id="IPR029489">
    <property type="entry name" value="OGT/SEC/SPY_C"/>
</dbReference>
<dbReference type="InterPro" id="IPR019734">
    <property type="entry name" value="TPR_rpt"/>
</dbReference>
<reference evidence="10 11" key="1">
    <citation type="journal article" date="2019" name="Int. J. Syst. Evol. Microbiol.">
        <title>Limnobaculum parvum gen. nov., sp. nov., isolated from a freshwater lake.</title>
        <authorList>
            <person name="Baek C."/>
            <person name="Shin S.K."/>
            <person name="Yi H."/>
        </authorList>
    </citation>
    <scope>NUCLEOTIDE SEQUENCE [LARGE SCALE GENOMIC DNA]</scope>
    <source>
        <strain evidence="10 11">HYN0051</strain>
    </source>
</reference>
<dbReference type="EMBL" id="CP029185">
    <property type="protein sequence ID" value="AWH87930.1"/>
    <property type="molecule type" value="Genomic_DNA"/>
</dbReference>
<dbReference type="Pfam" id="PF13432">
    <property type="entry name" value="TPR_16"/>
    <property type="match status" value="2"/>
</dbReference>
<dbReference type="PROSITE" id="PS50293">
    <property type="entry name" value="TPR_REGION"/>
    <property type="match status" value="2"/>
</dbReference>
<dbReference type="PANTHER" id="PTHR44998">
    <property type="match status" value="1"/>
</dbReference>
<evidence type="ECO:0000256" key="6">
    <source>
        <dbReference type="ARBA" id="ARBA00022737"/>
    </source>
</evidence>
<protein>
    <recommendedName>
        <fullName evidence="3">protein O-GlcNAc transferase</fullName>
        <ecNumber evidence="3">2.4.1.255</ecNumber>
    </recommendedName>
</protein>
<dbReference type="PROSITE" id="PS50005">
    <property type="entry name" value="TPR"/>
    <property type="match status" value="2"/>
</dbReference>
<keyword evidence="7 8" id="KW-0802">TPR repeat</keyword>
<feature type="domain" description="O-GlcNAc transferase C-terminal" evidence="9">
    <location>
        <begin position="452"/>
        <end position="637"/>
    </location>
</feature>
<evidence type="ECO:0000256" key="3">
    <source>
        <dbReference type="ARBA" id="ARBA00011970"/>
    </source>
</evidence>
<dbReference type="GO" id="GO:0097363">
    <property type="term" value="F:protein O-acetylglucosaminyltransferase activity"/>
    <property type="evidence" value="ECO:0007669"/>
    <property type="project" value="UniProtKB-EC"/>
</dbReference>
<name>A0A2Y9TWK8_9GAMM</name>
<dbReference type="OrthoDB" id="255821at2"/>
<proteinExistence type="inferred from homology"/>
<dbReference type="Gene3D" id="1.25.40.10">
    <property type="entry name" value="Tetratricopeptide repeat domain"/>
    <property type="match status" value="2"/>
</dbReference>
<organism evidence="10 11">
    <name type="scientific">Limnobaculum parvum</name>
    <dbReference type="NCBI Taxonomy" id="2172103"/>
    <lineage>
        <taxon>Bacteria</taxon>
        <taxon>Pseudomonadati</taxon>
        <taxon>Pseudomonadota</taxon>
        <taxon>Gammaproteobacteria</taxon>
        <taxon>Enterobacterales</taxon>
        <taxon>Budviciaceae</taxon>
        <taxon>Limnobaculum</taxon>
    </lineage>
</organism>
<dbReference type="AlphaFoldDB" id="A0A2Y9TWK8"/>